<dbReference type="RefSeq" id="WP_229639395.1">
    <property type="nucleotide sequence ID" value="NZ_JADWDC010000008.1"/>
</dbReference>
<evidence type="ECO:0000256" key="3">
    <source>
        <dbReference type="PROSITE-ProRule" id="PRU00339"/>
    </source>
</evidence>
<dbReference type="Proteomes" id="UP000729733">
    <property type="component" value="Unassembled WGS sequence"/>
</dbReference>
<dbReference type="SUPFAM" id="SSF48452">
    <property type="entry name" value="TPR-like"/>
    <property type="match status" value="1"/>
</dbReference>
<dbReference type="GO" id="GO:0009279">
    <property type="term" value="C:cell outer membrane"/>
    <property type="evidence" value="ECO:0007669"/>
    <property type="project" value="TreeGrafter"/>
</dbReference>
<evidence type="ECO:0000313" key="4">
    <source>
        <dbReference type="EMBL" id="MCC0176353.1"/>
    </source>
</evidence>
<dbReference type="Pfam" id="PF13371">
    <property type="entry name" value="TPR_9"/>
    <property type="match status" value="1"/>
</dbReference>
<dbReference type="InterPro" id="IPR011990">
    <property type="entry name" value="TPR-like_helical_dom_sf"/>
</dbReference>
<dbReference type="SMART" id="SM00028">
    <property type="entry name" value="TPR"/>
    <property type="match status" value="4"/>
</dbReference>
<comment type="caution">
    <text evidence="4">The sequence shown here is derived from an EMBL/GenBank/DDBJ whole genome shotgun (WGS) entry which is preliminary data.</text>
</comment>
<proteinExistence type="predicted"/>
<dbReference type="Gene3D" id="1.25.40.10">
    <property type="entry name" value="Tetratricopeptide repeat domain"/>
    <property type="match status" value="2"/>
</dbReference>
<dbReference type="InterPro" id="IPR050498">
    <property type="entry name" value="Ycf3"/>
</dbReference>
<dbReference type="PANTHER" id="PTHR44858">
    <property type="entry name" value="TETRATRICOPEPTIDE REPEAT PROTEIN 6"/>
    <property type="match status" value="1"/>
</dbReference>
<dbReference type="GO" id="GO:0046813">
    <property type="term" value="P:receptor-mediated virion attachment to host cell"/>
    <property type="evidence" value="ECO:0007669"/>
    <property type="project" value="TreeGrafter"/>
</dbReference>
<keyword evidence="1" id="KW-0677">Repeat</keyword>
<dbReference type="InterPro" id="IPR019734">
    <property type="entry name" value="TPR_rpt"/>
</dbReference>
<name>A0A964FGB5_9CYAN</name>
<reference evidence="4" key="1">
    <citation type="journal article" date="2021" name="Antonie Van Leeuwenhoek">
        <title>Draft genome and description of Waterburya agarophytonicola gen. nov. sp. nov. (Pleurocapsales, Cyanobacteria): a seaweed symbiont.</title>
        <authorList>
            <person name="Bonthond G."/>
            <person name="Shalygin S."/>
            <person name="Bayer T."/>
            <person name="Weinberger F."/>
        </authorList>
    </citation>
    <scope>NUCLEOTIDE SEQUENCE</scope>
    <source>
        <strain evidence="4">KI4</strain>
    </source>
</reference>
<dbReference type="PROSITE" id="PS50005">
    <property type="entry name" value="TPR"/>
    <property type="match status" value="3"/>
</dbReference>
<dbReference type="PANTHER" id="PTHR44858:SF1">
    <property type="entry name" value="UDP-N-ACETYLGLUCOSAMINE--PEPTIDE N-ACETYLGLUCOSAMINYLTRANSFERASE SPINDLY-RELATED"/>
    <property type="match status" value="1"/>
</dbReference>
<dbReference type="PROSITE" id="PS50293">
    <property type="entry name" value="TPR_REGION"/>
    <property type="match status" value="1"/>
</dbReference>
<evidence type="ECO:0000256" key="2">
    <source>
        <dbReference type="ARBA" id="ARBA00022803"/>
    </source>
</evidence>
<feature type="repeat" description="TPR" evidence="3">
    <location>
        <begin position="76"/>
        <end position="109"/>
    </location>
</feature>
<evidence type="ECO:0000313" key="5">
    <source>
        <dbReference type="Proteomes" id="UP000729733"/>
    </source>
</evidence>
<evidence type="ECO:0000256" key="1">
    <source>
        <dbReference type="ARBA" id="ARBA00022737"/>
    </source>
</evidence>
<gene>
    <name evidence="4" type="ORF">I4641_05100</name>
</gene>
<organism evidence="4 5">
    <name type="scientific">Waterburya agarophytonicola KI4</name>
    <dbReference type="NCBI Taxonomy" id="2874699"/>
    <lineage>
        <taxon>Bacteria</taxon>
        <taxon>Bacillati</taxon>
        <taxon>Cyanobacteriota</taxon>
        <taxon>Cyanophyceae</taxon>
        <taxon>Pleurocapsales</taxon>
        <taxon>Hyellaceae</taxon>
        <taxon>Waterburya</taxon>
        <taxon>Waterburya agarophytonicola</taxon>
    </lineage>
</organism>
<accession>A0A964FGB5</accession>
<dbReference type="EMBL" id="JADWDC010000008">
    <property type="protein sequence ID" value="MCC0176353.1"/>
    <property type="molecule type" value="Genomic_DNA"/>
</dbReference>
<protein>
    <submittedName>
        <fullName evidence="4">Tetratricopeptide repeat protein</fullName>
    </submittedName>
</protein>
<feature type="repeat" description="TPR" evidence="3">
    <location>
        <begin position="144"/>
        <end position="177"/>
    </location>
</feature>
<keyword evidence="2 3" id="KW-0802">TPR repeat</keyword>
<dbReference type="AlphaFoldDB" id="A0A964FGB5"/>
<sequence length="272" mass="30753">MNRWLISLFLILSCWIFPGSVKFTEASPVEVTELSSQQIAQGEKIAKKAVRAAEKGNFAIAEIYWTELVEKFPDNPAVWSNRGNVRIGQYKLTEAIADFDRSIEIAPLYPDAYLNRGIAYEGKKQWDQAIADYNRVLKITPQDPVALNNRGNAKAGQENWQDALTDYQQAADLAPTFPLARGNASLVMYQMGDLSEAIRNMRNLVRKYPMYSDMRAALAAALWVEGQQGEAESNWVAAVGLDSRYQDLDWIANIRRWPPKMVDALEKFLNLT</sequence>
<dbReference type="Pfam" id="PF13432">
    <property type="entry name" value="TPR_16"/>
    <property type="match status" value="2"/>
</dbReference>
<feature type="repeat" description="TPR" evidence="3">
    <location>
        <begin position="110"/>
        <end position="143"/>
    </location>
</feature>
<keyword evidence="5" id="KW-1185">Reference proteome</keyword>